<comment type="similarity">
    <text evidence="1">Belongs to the NAD(P)H dehydrogenase (quinone) family.</text>
</comment>
<dbReference type="InterPro" id="IPR029039">
    <property type="entry name" value="Flavoprotein-like_sf"/>
</dbReference>
<evidence type="ECO:0000256" key="1">
    <source>
        <dbReference type="ARBA" id="ARBA00006252"/>
    </source>
</evidence>
<dbReference type="RefSeq" id="WP_115857626.1">
    <property type="nucleotide sequence ID" value="NZ_QTSU01000001.1"/>
</dbReference>
<reference evidence="4 5" key="1">
    <citation type="submission" date="2018-08" db="EMBL/GenBank/DDBJ databases">
        <title>Lysobacter sp. zong2l5, whole genome shotgun sequence.</title>
        <authorList>
            <person name="Zhang X."/>
            <person name="Feng G."/>
            <person name="Zhu H."/>
        </authorList>
    </citation>
    <scope>NUCLEOTIDE SEQUENCE [LARGE SCALE GENOMIC DNA]</scope>
    <source>
        <strain evidence="5">zong2l5</strain>
    </source>
</reference>
<dbReference type="GO" id="GO:0005829">
    <property type="term" value="C:cytosol"/>
    <property type="evidence" value="ECO:0007669"/>
    <property type="project" value="TreeGrafter"/>
</dbReference>
<evidence type="ECO:0000256" key="2">
    <source>
        <dbReference type="ARBA" id="ARBA00023002"/>
    </source>
</evidence>
<dbReference type="AlphaFoldDB" id="A0A371K2N9"/>
<dbReference type="EMBL" id="QTSU01000001">
    <property type="protein sequence ID" value="RDZ28183.1"/>
    <property type="molecule type" value="Genomic_DNA"/>
</dbReference>
<evidence type="ECO:0000313" key="4">
    <source>
        <dbReference type="EMBL" id="RDZ28183.1"/>
    </source>
</evidence>
<dbReference type="SUPFAM" id="SSF52218">
    <property type="entry name" value="Flavoproteins"/>
    <property type="match status" value="1"/>
</dbReference>
<evidence type="ECO:0000259" key="3">
    <source>
        <dbReference type="Pfam" id="PF02525"/>
    </source>
</evidence>
<proteinExistence type="inferred from homology"/>
<keyword evidence="2" id="KW-0560">Oxidoreductase</keyword>
<comment type="caution">
    <text evidence="4">The sequence shown here is derived from an EMBL/GenBank/DDBJ whole genome shotgun (WGS) entry which is preliminary data.</text>
</comment>
<dbReference type="OrthoDB" id="9798454at2"/>
<sequence>MHTLIVVAHADPASLSHAVAAQVAAGIASAGPGHTCEVADLAAEGFDPRFGRADIDVHNRVAPPPADVLAEQARLDRADALVLVYPVFWWSMPALLKGWIDRVFANGWAYDAGADGKVAKLLRRLNVHLIGIGGATAATYQRRGYSEAMRVQIEHGIFDYCGARVLRSELLLGWNAQGPAAQLETARAIGRDVPAAALRNADAAAA</sequence>
<feature type="domain" description="Flavodoxin-like fold" evidence="3">
    <location>
        <begin position="1"/>
        <end position="186"/>
    </location>
</feature>
<dbReference type="PANTHER" id="PTHR10204:SF34">
    <property type="entry name" value="NAD(P)H DEHYDROGENASE [QUINONE] 1 ISOFORM 1"/>
    <property type="match status" value="1"/>
</dbReference>
<evidence type="ECO:0000313" key="5">
    <source>
        <dbReference type="Proteomes" id="UP000264492"/>
    </source>
</evidence>
<dbReference type="InterPro" id="IPR003680">
    <property type="entry name" value="Flavodoxin_fold"/>
</dbReference>
<dbReference type="PANTHER" id="PTHR10204">
    <property type="entry name" value="NAD P H OXIDOREDUCTASE-RELATED"/>
    <property type="match status" value="1"/>
</dbReference>
<organism evidence="4 5">
    <name type="scientific">Lysobacter silvisoli</name>
    <dbReference type="NCBI Taxonomy" id="2293254"/>
    <lineage>
        <taxon>Bacteria</taxon>
        <taxon>Pseudomonadati</taxon>
        <taxon>Pseudomonadota</taxon>
        <taxon>Gammaproteobacteria</taxon>
        <taxon>Lysobacterales</taxon>
        <taxon>Lysobacteraceae</taxon>
        <taxon>Lysobacter</taxon>
    </lineage>
</organism>
<dbReference type="Proteomes" id="UP000264492">
    <property type="component" value="Unassembled WGS sequence"/>
</dbReference>
<dbReference type="Pfam" id="PF02525">
    <property type="entry name" value="Flavodoxin_2"/>
    <property type="match status" value="1"/>
</dbReference>
<dbReference type="Gene3D" id="3.40.50.360">
    <property type="match status" value="1"/>
</dbReference>
<accession>A0A371K2N9</accession>
<dbReference type="GO" id="GO:0003955">
    <property type="term" value="F:NAD(P)H dehydrogenase (quinone) activity"/>
    <property type="evidence" value="ECO:0007669"/>
    <property type="project" value="TreeGrafter"/>
</dbReference>
<dbReference type="InterPro" id="IPR051545">
    <property type="entry name" value="NAD(P)H_dehydrogenase_qn"/>
</dbReference>
<name>A0A371K2N9_9GAMM</name>
<protein>
    <submittedName>
        <fullName evidence="4">Flavodoxin family protein</fullName>
    </submittedName>
</protein>
<keyword evidence="5" id="KW-1185">Reference proteome</keyword>
<gene>
    <name evidence="4" type="ORF">DX914_03295</name>
</gene>